<evidence type="ECO:0000313" key="3">
    <source>
        <dbReference type="EMBL" id="SHN20541.1"/>
    </source>
</evidence>
<feature type="modified residue" description="4-aspartylphosphate" evidence="1">
    <location>
        <position position="59"/>
    </location>
</feature>
<dbReference type="RefSeq" id="WP_073211699.1">
    <property type="nucleotide sequence ID" value="NZ_FRCL01000022.1"/>
</dbReference>
<dbReference type="SUPFAM" id="SSF52172">
    <property type="entry name" value="CheY-like"/>
    <property type="match status" value="1"/>
</dbReference>
<dbReference type="PROSITE" id="PS50110">
    <property type="entry name" value="RESPONSE_REGULATORY"/>
    <property type="match status" value="1"/>
</dbReference>
<evidence type="ECO:0000259" key="2">
    <source>
        <dbReference type="PROSITE" id="PS50110"/>
    </source>
</evidence>
<dbReference type="InterPro" id="IPR011006">
    <property type="entry name" value="CheY-like_superfamily"/>
</dbReference>
<dbReference type="GO" id="GO:0003677">
    <property type="term" value="F:DNA binding"/>
    <property type="evidence" value="ECO:0007669"/>
    <property type="project" value="UniProtKB-KW"/>
</dbReference>
<keyword evidence="4" id="KW-1185">Reference proteome</keyword>
<dbReference type="GO" id="GO:0000160">
    <property type="term" value="P:phosphorelay signal transduction system"/>
    <property type="evidence" value="ECO:0007669"/>
    <property type="project" value="InterPro"/>
</dbReference>
<evidence type="ECO:0000313" key="4">
    <source>
        <dbReference type="Proteomes" id="UP000184092"/>
    </source>
</evidence>
<feature type="domain" description="Response regulatory" evidence="2">
    <location>
        <begin position="4"/>
        <end position="132"/>
    </location>
</feature>
<dbReference type="EMBL" id="FRCL01000022">
    <property type="protein sequence ID" value="SHN20541.1"/>
    <property type="molecule type" value="Genomic_DNA"/>
</dbReference>
<proteinExistence type="predicted"/>
<dbReference type="Proteomes" id="UP000184092">
    <property type="component" value="Unassembled WGS sequence"/>
</dbReference>
<protein>
    <submittedName>
        <fullName evidence="3">DNA-binding response regulator, NarL/FixJ family, contains REC and HTH domains</fullName>
    </submittedName>
</protein>
<gene>
    <name evidence="3" type="ORF">SAMN05216269_12220</name>
</gene>
<name>A0A1M7PSZ7_9FLAO</name>
<dbReference type="OrthoDB" id="659223at2"/>
<evidence type="ECO:0000256" key="1">
    <source>
        <dbReference type="PROSITE-ProRule" id="PRU00169"/>
    </source>
</evidence>
<dbReference type="Gene3D" id="3.40.50.2300">
    <property type="match status" value="1"/>
</dbReference>
<reference evidence="4" key="1">
    <citation type="submission" date="2016-11" db="EMBL/GenBank/DDBJ databases">
        <authorList>
            <person name="Varghese N."/>
            <person name="Submissions S."/>
        </authorList>
    </citation>
    <scope>NUCLEOTIDE SEQUENCE [LARGE SCALE GENOMIC DNA]</scope>
    <source>
        <strain evidence="4">CGMCC 1.2749</strain>
    </source>
</reference>
<sequence length="222" mass="25234">MFTKVLIADDIDFNDLGAAQILNELDVQEIQYAKYCDEALLKLKKANLEGMPFQLLISDLSFKEDHQLNKLNSGEELIAAAKKQCPNIKIIVFSIEDKAHRVKLLFDELHIDGYVLKGRNTIYDLKRAIQKAYNGEQENISPELLYLLQDTTTSEINNYDVQLIKYLSRGISQENIEALFKVEGIGPHSKSSIEKHINKLKIYFKANNTVHLVAIAKDLGII</sequence>
<dbReference type="STRING" id="178356.SAMN05216269_12220"/>
<dbReference type="AlphaFoldDB" id="A0A1M7PSZ7"/>
<keyword evidence="1" id="KW-0597">Phosphoprotein</keyword>
<organism evidence="3 4">
    <name type="scientific">Flavobacterium xinjiangense</name>
    <dbReference type="NCBI Taxonomy" id="178356"/>
    <lineage>
        <taxon>Bacteria</taxon>
        <taxon>Pseudomonadati</taxon>
        <taxon>Bacteroidota</taxon>
        <taxon>Flavobacteriia</taxon>
        <taxon>Flavobacteriales</taxon>
        <taxon>Flavobacteriaceae</taxon>
        <taxon>Flavobacterium</taxon>
    </lineage>
</organism>
<dbReference type="InterPro" id="IPR001789">
    <property type="entry name" value="Sig_transdc_resp-reg_receiver"/>
</dbReference>
<keyword evidence="3" id="KW-0238">DNA-binding</keyword>
<accession>A0A1M7PSZ7</accession>